<dbReference type="RefSeq" id="WP_003325713.1">
    <property type="nucleotide sequence ID" value="NC_014639.1"/>
</dbReference>
<gene>
    <name evidence="3" type="ordered locus">BATR1942_08720</name>
</gene>
<dbReference type="PANTHER" id="PTHR30383:SF27">
    <property type="entry name" value="SPORE GERMINATION LIPASE LIPC"/>
    <property type="match status" value="1"/>
</dbReference>
<name>A0ABN3ZB53_BACA1</name>
<dbReference type="InterPro" id="IPR051532">
    <property type="entry name" value="Ester_Hydrolysis_Enzymes"/>
</dbReference>
<dbReference type="Proteomes" id="UP000006867">
    <property type="component" value="Chromosome"/>
</dbReference>
<proteinExistence type="predicted"/>
<feature type="domain" description="SGNH hydrolase-type esterase" evidence="2">
    <location>
        <begin position="46"/>
        <end position="238"/>
    </location>
</feature>
<dbReference type="CDD" id="cd04506">
    <property type="entry name" value="SGNH_hydrolase_YpmR_like"/>
    <property type="match status" value="1"/>
</dbReference>
<evidence type="ECO:0000259" key="2">
    <source>
        <dbReference type="Pfam" id="PF13472"/>
    </source>
</evidence>
<protein>
    <submittedName>
        <fullName evidence="3">Exported lipase/acylhydrolase (Lipoprotein)</fullName>
    </submittedName>
</protein>
<evidence type="ECO:0000256" key="1">
    <source>
        <dbReference type="SAM" id="SignalP"/>
    </source>
</evidence>
<dbReference type="PROSITE" id="PS51257">
    <property type="entry name" value="PROKAR_LIPOPROTEIN"/>
    <property type="match status" value="1"/>
</dbReference>
<feature type="chain" id="PRO_5045202229" evidence="1">
    <location>
        <begin position="19"/>
        <end position="256"/>
    </location>
</feature>
<organism evidence="3 4">
    <name type="scientific">Bacillus atrophaeus (strain 1942)</name>
    <dbReference type="NCBI Taxonomy" id="720555"/>
    <lineage>
        <taxon>Bacteria</taxon>
        <taxon>Bacillati</taxon>
        <taxon>Bacillota</taxon>
        <taxon>Bacilli</taxon>
        <taxon>Bacillales</taxon>
        <taxon>Bacillaceae</taxon>
        <taxon>Bacillus</taxon>
    </lineage>
</organism>
<dbReference type="PANTHER" id="PTHR30383">
    <property type="entry name" value="THIOESTERASE 1/PROTEASE 1/LYSOPHOSPHOLIPASE L1"/>
    <property type="match status" value="1"/>
</dbReference>
<evidence type="ECO:0000313" key="4">
    <source>
        <dbReference type="Proteomes" id="UP000006867"/>
    </source>
</evidence>
<dbReference type="InterPro" id="IPR036514">
    <property type="entry name" value="SGNH_hydro_sf"/>
</dbReference>
<accession>A0ABN3ZB53</accession>
<dbReference type="InterPro" id="IPR013830">
    <property type="entry name" value="SGNH_hydro"/>
</dbReference>
<dbReference type="EMBL" id="CP002207">
    <property type="protein sequence ID" value="ADP32677.1"/>
    <property type="molecule type" value="Genomic_DNA"/>
</dbReference>
<evidence type="ECO:0000313" key="3">
    <source>
        <dbReference type="EMBL" id="ADP32677.1"/>
    </source>
</evidence>
<keyword evidence="1" id="KW-0732">Signal</keyword>
<dbReference type="SUPFAM" id="SSF52266">
    <property type="entry name" value="SGNH hydrolase"/>
    <property type="match status" value="1"/>
</dbReference>
<feature type="signal peptide" evidence="1">
    <location>
        <begin position="1"/>
        <end position="18"/>
    </location>
</feature>
<sequence>MKLRILVLIASMILLLTACTSVRQTATEREQKAEEQKTKEHIVVAAIGDSLTKGVGDPEGKGYVGKVAEALKSDGQVKTVDVKNYAVQGHRTDDLLKKLDDKSVQNGLKDADYIFFTIGGNDLMKILRQNFLQLTLEPFQNEEKPFEKRFKQIISKIREQNDEAEIIYVGMYNPFAFTLSELNEIDGVVTDWNKIAKKELKADKNAAMTNVEDLFAKKSDSKRISEEDDFHPNGTGYSLIAKRVYNTIVKEGLPAE</sequence>
<reference evidence="3 4" key="1">
    <citation type="journal article" date="2011" name="Front. Microbiol.">
        <title>Genomic signatures of strain selection and enhancement in Bacillus atrophaeus var. globigii, a historical biowarfare simulant.</title>
        <authorList>
            <person name="Gibbons H.S."/>
            <person name="Broomall S.M."/>
            <person name="McNew L.A."/>
            <person name="Daligault H."/>
            <person name="Chapman C."/>
            <person name="Bruce D."/>
            <person name="Karavis M."/>
            <person name="Krepps M."/>
            <person name="McGregor P.A."/>
            <person name="Hong C."/>
            <person name="Park K.H."/>
            <person name="Akmal A."/>
            <person name="Feldman A."/>
            <person name="Lin J.S."/>
            <person name="Chang W.E."/>
            <person name="Higgs B.W."/>
            <person name="Demirev P."/>
            <person name="Lindquist J."/>
            <person name="Liem A."/>
            <person name="Fochler E."/>
            <person name="Read T.D."/>
            <person name="Tapia R."/>
            <person name="Johnson S."/>
            <person name="Bishop-Lilly K.A."/>
            <person name="Detter C."/>
            <person name="Han C."/>
            <person name="Sozhamannan S."/>
            <person name="Rosenzweig C.N."/>
            <person name="Skowronski E.W."/>
        </authorList>
    </citation>
    <scope>NUCLEOTIDE SEQUENCE [LARGE SCALE GENOMIC DNA]</scope>
    <source>
        <strain evidence="3 4">1942</strain>
    </source>
</reference>
<dbReference type="Gene3D" id="3.40.50.1110">
    <property type="entry name" value="SGNH hydrolase"/>
    <property type="match status" value="1"/>
</dbReference>
<dbReference type="Pfam" id="PF13472">
    <property type="entry name" value="Lipase_GDSL_2"/>
    <property type="match status" value="1"/>
</dbReference>
<keyword evidence="4" id="KW-1185">Reference proteome</keyword>